<evidence type="ECO:0000313" key="1">
    <source>
        <dbReference type="EMBL" id="OXU20989.1"/>
    </source>
</evidence>
<gene>
    <name evidence="1" type="ORF">TSAR_007118</name>
</gene>
<dbReference type="Proteomes" id="UP000215335">
    <property type="component" value="Unassembled WGS sequence"/>
</dbReference>
<organism evidence="1 2">
    <name type="scientific">Trichomalopsis sarcophagae</name>
    <dbReference type="NCBI Taxonomy" id="543379"/>
    <lineage>
        <taxon>Eukaryota</taxon>
        <taxon>Metazoa</taxon>
        <taxon>Ecdysozoa</taxon>
        <taxon>Arthropoda</taxon>
        <taxon>Hexapoda</taxon>
        <taxon>Insecta</taxon>
        <taxon>Pterygota</taxon>
        <taxon>Neoptera</taxon>
        <taxon>Endopterygota</taxon>
        <taxon>Hymenoptera</taxon>
        <taxon>Apocrita</taxon>
        <taxon>Proctotrupomorpha</taxon>
        <taxon>Chalcidoidea</taxon>
        <taxon>Pteromalidae</taxon>
        <taxon>Pteromalinae</taxon>
        <taxon>Trichomalopsis</taxon>
    </lineage>
</organism>
<name>A0A232ERJ4_9HYME</name>
<comment type="caution">
    <text evidence="1">The sequence shown here is derived from an EMBL/GenBank/DDBJ whole genome shotgun (WGS) entry which is preliminary data.</text>
</comment>
<dbReference type="EMBL" id="NNAY01002585">
    <property type="protein sequence ID" value="OXU20989.1"/>
    <property type="molecule type" value="Genomic_DNA"/>
</dbReference>
<dbReference type="AlphaFoldDB" id="A0A232ERJ4"/>
<evidence type="ECO:0000313" key="2">
    <source>
        <dbReference type="Proteomes" id="UP000215335"/>
    </source>
</evidence>
<evidence type="ECO:0008006" key="3">
    <source>
        <dbReference type="Google" id="ProtNLM"/>
    </source>
</evidence>
<protein>
    <recommendedName>
        <fullName evidence="3">DDE Tnp4 domain-containing protein</fullName>
    </recommendedName>
</protein>
<reference evidence="1 2" key="1">
    <citation type="journal article" date="2017" name="Curr. Biol.">
        <title>The Evolution of Venom by Co-option of Single-Copy Genes.</title>
        <authorList>
            <person name="Martinson E.O."/>
            <person name="Mrinalini"/>
            <person name="Kelkar Y.D."/>
            <person name="Chang C.H."/>
            <person name="Werren J.H."/>
        </authorList>
    </citation>
    <scope>NUCLEOTIDE SEQUENCE [LARGE SCALE GENOMIC DNA]</scope>
    <source>
        <strain evidence="1 2">Alberta</strain>
        <tissue evidence="1">Whole body</tissue>
    </source>
</reference>
<sequence length="171" mass="19335">MCTRYAQYKEYVARENFGRGMRDDDYIDEDEVKFIPFCPRVMTATTTLYVDGYNRIPVILGLIDCFKVAFNRPIDNEEAFYSHNTGTSKLLQTPIILFDTSESVLVATQTNSYGATVILNDVWSGNGYTLSPLLLTSIVNAPEGSPEAQYTREHESTRCKIEQCFGILTKV</sequence>
<keyword evidence="2" id="KW-1185">Reference proteome</keyword>
<accession>A0A232ERJ4</accession>
<proteinExistence type="predicted"/>